<dbReference type="OrthoDB" id="424604at2759"/>
<proteinExistence type="predicted"/>
<evidence type="ECO:0000313" key="1">
    <source>
        <dbReference type="EMBL" id="OLQ11412.1"/>
    </source>
</evidence>
<evidence type="ECO:0000313" key="2">
    <source>
        <dbReference type="Proteomes" id="UP000186817"/>
    </source>
</evidence>
<dbReference type="EMBL" id="LSRX01000059">
    <property type="protein sequence ID" value="OLQ11412.1"/>
    <property type="molecule type" value="Genomic_DNA"/>
</dbReference>
<reference evidence="1 2" key="1">
    <citation type="submission" date="2016-02" db="EMBL/GenBank/DDBJ databases">
        <title>Genome analysis of coral dinoflagellate symbionts highlights evolutionary adaptations to a symbiotic lifestyle.</title>
        <authorList>
            <person name="Aranda M."/>
            <person name="Li Y."/>
            <person name="Liew Y.J."/>
            <person name="Baumgarten S."/>
            <person name="Simakov O."/>
            <person name="Wilson M."/>
            <person name="Piel J."/>
            <person name="Ashoor H."/>
            <person name="Bougouffa S."/>
            <person name="Bajic V.B."/>
            <person name="Ryu T."/>
            <person name="Ravasi T."/>
            <person name="Bayer T."/>
            <person name="Micklem G."/>
            <person name="Kim H."/>
            <person name="Bhak J."/>
            <person name="Lajeunesse T.C."/>
            <person name="Voolstra C.R."/>
        </authorList>
    </citation>
    <scope>NUCLEOTIDE SEQUENCE [LARGE SCALE GENOMIC DNA]</scope>
    <source>
        <strain evidence="1 2">CCMP2467</strain>
    </source>
</reference>
<sequence>MDIAGAFREWLAKGDDQWQGGSAKRVHAGSDPQELLRNLARERLDQDVQTALENFKRNLKENIRYIGQDDGKGWFWLVAGQNPGGLYLYVMKSPPYGERPLALIRESNIDEFFEKVNWHILFVRLHKWNLWGGKAQAPFGQGRQKVTRGCDTHPAKKDFLKHDSFHFHSHTKCYVIHGFGAKGSIGETIIYKERPPSLAASPPGWRNENDEDDEEDDVEVYFLVAAPWFIGWWGFQLGVPDIKARYVDMFVFFVIRNETFELCSGFDWA</sequence>
<gene>
    <name evidence="1" type="ORF">AK812_SmicGene4749</name>
</gene>
<name>A0A1Q9EVI7_SYMMI</name>
<protein>
    <submittedName>
        <fullName evidence="1">Uncharacterized protein</fullName>
    </submittedName>
</protein>
<accession>A0A1Q9EVI7</accession>
<organism evidence="1 2">
    <name type="scientific">Symbiodinium microadriaticum</name>
    <name type="common">Dinoflagellate</name>
    <name type="synonym">Zooxanthella microadriatica</name>
    <dbReference type="NCBI Taxonomy" id="2951"/>
    <lineage>
        <taxon>Eukaryota</taxon>
        <taxon>Sar</taxon>
        <taxon>Alveolata</taxon>
        <taxon>Dinophyceae</taxon>
        <taxon>Suessiales</taxon>
        <taxon>Symbiodiniaceae</taxon>
        <taxon>Symbiodinium</taxon>
    </lineage>
</organism>
<comment type="caution">
    <text evidence="1">The sequence shown here is derived from an EMBL/GenBank/DDBJ whole genome shotgun (WGS) entry which is preliminary data.</text>
</comment>
<dbReference type="Proteomes" id="UP000186817">
    <property type="component" value="Unassembled WGS sequence"/>
</dbReference>
<keyword evidence="2" id="KW-1185">Reference proteome</keyword>
<dbReference type="AlphaFoldDB" id="A0A1Q9EVI7"/>